<dbReference type="Pfam" id="PF24494">
    <property type="entry name" value="DUF7587"/>
    <property type="match status" value="1"/>
</dbReference>
<keyword evidence="3" id="KW-1185">Reference proteome</keyword>
<organism evidence="2 3">
    <name type="scientific">Ceratobasidium theobromae</name>
    <dbReference type="NCBI Taxonomy" id="1582974"/>
    <lineage>
        <taxon>Eukaryota</taxon>
        <taxon>Fungi</taxon>
        <taxon>Dikarya</taxon>
        <taxon>Basidiomycota</taxon>
        <taxon>Agaricomycotina</taxon>
        <taxon>Agaricomycetes</taxon>
        <taxon>Cantharellales</taxon>
        <taxon>Ceratobasidiaceae</taxon>
        <taxon>Ceratobasidium</taxon>
    </lineage>
</organism>
<evidence type="ECO:0000313" key="3">
    <source>
        <dbReference type="Proteomes" id="UP000383932"/>
    </source>
</evidence>
<dbReference type="EMBL" id="SSOP01000474">
    <property type="protein sequence ID" value="KAB5588366.1"/>
    <property type="molecule type" value="Genomic_DNA"/>
</dbReference>
<proteinExistence type="predicted"/>
<dbReference type="Proteomes" id="UP000383932">
    <property type="component" value="Unassembled WGS sequence"/>
</dbReference>
<accession>A0A5N5QAD3</accession>
<name>A0A5N5QAD3_9AGAM</name>
<comment type="caution">
    <text evidence="2">The sequence shown here is derived from an EMBL/GenBank/DDBJ whole genome shotgun (WGS) entry which is preliminary data.</text>
</comment>
<evidence type="ECO:0000259" key="1">
    <source>
        <dbReference type="Pfam" id="PF24494"/>
    </source>
</evidence>
<protein>
    <recommendedName>
        <fullName evidence="1">DUF7587 domain-containing protein</fullName>
    </recommendedName>
</protein>
<dbReference type="AlphaFoldDB" id="A0A5N5QAD3"/>
<dbReference type="OrthoDB" id="3359845at2759"/>
<gene>
    <name evidence="2" type="ORF">CTheo_8192</name>
</gene>
<feature type="domain" description="DUF7587" evidence="1">
    <location>
        <begin position="16"/>
        <end position="181"/>
    </location>
</feature>
<reference evidence="2 3" key="1">
    <citation type="journal article" date="2019" name="Fungal Biol. Biotechnol.">
        <title>Draft genome sequence of fastidious pathogen Ceratobasidium theobromae, which causes vascular-streak dieback in Theobroma cacao.</title>
        <authorList>
            <person name="Ali S.S."/>
            <person name="Asman A."/>
            <person name="Shao J."/>
            <person name="Firmansyah A.P."/>
            <person name="Susilo A.W."/>
            <person name="Rosmana A."/>
            <person name="McMahon P."/>
            <person name="Junaid M."/>
            <person name="Guest D."/>
            <person name="Kheng T.Y."/>
            <person name="Meinhardt L.W."/>
            <person name="Bailey B.A."/>
        </authorList>
    </citation>
    <scope>NUCLEOTIDE SEQUENCE [LARGE SCALE GENOMIC DNA]</scope>
    <source>
        <strain evidence="2 3">CT2</strain>
    </source>
</reference>
<dbReference type="InterPro" id="IPR056009">
    <property type="entry name" value="DUF7587"/>
</dbReference>
<sequence>MLEKSEAEWDLRMKETRYLFRVFKAEECASPFDETRGFTAYKFRNNQTIDADLGGLWATEVDQYELVPRHVDGKNVETPWISTTRYLPWALWYMRAPKRRRLGAKLAVIDLHAPALHLPSDDSHSKPYQGRILHAQDALAKSGRSPKELIKLQKYSAAADEILVFGQIPTSAVVSVVTLGQIPDPIIRQYFPKAIWRNAFGKQVKAIIKATIAFKSGEFTRQRVYWTNLFHKQKWDPAEFGRVCAETAHLLLQNQETLPPGVEDDADDSPAASIMTMASEQSSYPSTNIPDDKNAQDERLADLIKKNQDNLDELDTSLCSRIIILARLIPRPFQREEKLKDYPWQVVDQAIKERADGLAPVEALARALEATALSADINH</sequence>
<evidence type="ECO:0000313" key="2">
    <source>
        <dbReference type="EMBL" id="KAB5588366.1"/>
    </source>
</evidence>